<dbReference type="Proteomes" id="UP000272015">
    <property type="component" value="Unassembled WGS sequence"/>
</dbReference>
<name>A0A3A5MJK0_9MICO</name>
<evidence type="ECO:0000256" key="3">
    <source>
        <dbReference type="ARBA" id="ARBA00022692"/>
    </source>
</evidence>
<keyword evidence="10" id="KW-0915">Sodium</keyword>
<dbReference type="GO" id="GO:0140114">
    <property type="term" value="P:cellular detoxification of fluoride"/>
    <property type="evidence" value="ECO:0007669"/>
    <property type="project" value="UniProtKB-UniRule"/>
</dbReference>
<keyword evidence="6 10" id="KW-0407">Ion channel</keyword>
<evidence type="ECO:0000256" key="2">
    <source>
        <dbReference type="ARBA" id="ARBA00022475"/>
    </source>
</evidence>
<evidence type="ECO:0000256" key="8">
    <source>
        <dbReference type="ARBA" id="ARBA00035585"/>
    </source>
</evidence>
<keyword evidence="10" id="KW-0813">Transport</keyword>
<keyword evidence="3 10" id="KW-0812">Transmembrane</keyword>
<keyword evidence="13" id="KW-1185">Reference proteome</keyword>
<dbReference type="GO" id="GO:0062054">
    <property type="term" value="F:fluoride channel activity"/>
    <property type="evidence" value="ECO:0007669"/>
    <property type="project" value="UniProtKB-UniRule"/>
</dbReference>
<feature type="binding site" evidence="10">
    <location>
        <position position="77"/>
    </location>
    <ligand>
        <name>Na(+)</name>
        <dbReference type="ChEBI" id="CHEBI:29101"/>
        <note>structural</note>
    </ligand>
</feature>
<keyword evidence="5 10" id="KW-0472">Membrane</keyword>
<reference evidence="12 13" key="1">
    <citation type="submission" date="2018-09" db="EMBL/GenBank/DDBJ databases">
        <title>Novel species of Cryobacterium.</title>
        <authorList>
            <person name="Liu Q."/>
            <person name="Xin Y.-H."/>
        </authorList>
    </citation>
    <scope>NUCLEOTIDE SEQUENCE [LARGE SCALE GENOMIC DNA]</scope>
    <source>
        <strain evidence="12 13">Hh39</strain>
    </source>
</reference>
<protein>
    <recommendedName>
        <fullName evidence="10">Fluoride-specific ion channel FluC</fullName>
    </recommendedName>
</protein>
<dbReference type="PANTHER" id="PTHR28259">
    <property type="entry name" value="FLUORIDE EXPORT PROTEIN 1-RELATED"/>
    <property type="match status" value="1"/>
</dbReference>
<keyword evidence="2 10" id="KW-1003">Cell membrane</keyword>
<dbReference type="HAMAP" id="MF_00454">
    <property type="entry name" value="FluC"/>
    <property type="match status" value="1"/>
</dbReference>
<comment type="similarity">
    <text evidence="7 10">Belongs to the fluoride channel Fluc/FEX (TC 1.A.43) family.</text>
</comment>
<evidence type="ECO:0000256" key="4">
    <source>
        <dbReference type="ARBA" id="ARBA00022989"/>
    </source>
</evidence>
<evidence type="ECO:0000256" key="5">
    <source>
        <dbReference type="ARBA" id="ARBA00023136"/>
    </source>
</evidence>
<evidence type="ECO:0000313" key="12">
    <source>
        <dbReference type="EMBL" id="RJT89081.1"/>
    </source>
</evidence>
<proteinExistence type="inferred from homology"/>
<feature type="signal peptide" evidence="11">
    <location>
        <begin position="1"/>
        <end position="20"/>
    </location>
</feature>
<sequence length="134" mass="13845">MRLILAAFLGGVLGTSLRFAADVAVPHTTDQFPTGTLLVNVLGAAALGWLVGGLWTRPAVPAWLKVALGPGVLGSFTTFSAVMVSLVAQGAAGLWTLAVGYLAASVVLGFAAAALGLWLGRLFDERLTRRRDIA</sequence>
<dbReference type="PANTHER" id="PTHR28259:SF1">
    <property type="entry name" value="FLUORIDE EXPORT PROTEIN 1-RELATED"/>
    <property type="match status" value="1"/>
</dbReference>
<gene>
    <name evidence="10" type="primary">fluC</name>
    <name evidence="10" type="synonym">crcB</name>
    <name evidence="12" type="ORF">D6T64_08200</name>
</gene>
<accession>A0A3A5MJK0</accession>
<evidence type="ECO:0000256" key="7">
    <source>
        <dbReference type="ARBA" id="ARBA00035120"/>
    </source>
</evidence>
<evidence type="ECO:0000256" key="1">
    <source>
        <dbReference type="ARBA" id="ARBA00004651"/>
    </source>
</evidence>
<comment type="function">
    <text evidence="9 10">Fluoride-specific ion channel. Important for reducing fluoride concentration in the cell, thus reducing its toxicity.</text>
</comment>
<comment type="activity regulation">
    <text evidence="10">Na(+) is not transported, but it plays an essential structural role and its presence is essential for fluoride channel function.</text>
</comment>
<dbReference type="GO" id="GO:0046872">
    <property type="term" value="F:metal ion binding"/>
    <property type="evidence" value="ECO:0007669"/>
    <property type="project" value="UniProtKB-KW"/>
</dbReference>
<keyword evidence="11" id="KW-0732">Signal</keyword>
<feature type="transmembrane region" description="Helical" evidence="10">
    <location>
        <begin position="94"/>
        <end position="120"/>
    </location>
</feature>
<feature type="transmembrane region" description="Helical" evidence="10">
    <location>
        <begin position="36"/>
        <end position="55"/>
    </location>
</feature>
<evidence type="ECO:0000256" key="11">
    <source>
        <dbReference type="SAM" id="SignalP"/>
    </source>
</evidence>
<feature type="chain" id="PRO_5017339931" description="Fluoride-specific ion channel FluC" evidence="11">
    <location>
        <begin position="21"/>
        <end position="134"/>
    </location>
</feature>
<evidence type="ECO:0000256" key="9">
    <source>
        <dbReference type="ARBA" id="ARBA00049940"/>
    </source>
</evidence>
<keyword evidence="4 10" id="KW-1133">Transmembrane helix</keyword>
<dbReference type="GO" id="GO:0005886">
    <property type="term" value="C:plasma membrane"/>
    <property type="evidence" value="ECO:0007669"/>
    <property type="project" value="UniProtKB-SubCell"/>
</dbReference>
<dbReference type="EMBL" id="QZVS01000077">
    <property type="protein sequence ID" value="RJT89081.1"/>
    <property type="molecule type" value="Genomic_DNA"/>
</dbReference>
<evidence type="ECO:0000313" key="13">
    <source>
        <dbReference type="Proteomes" id="UP000272015"/>
    </source>
</evidence>
<dbReference type="AlphaFoldDB" id="A0A3A5MJK0"/>
<dbReference type="RefSeq" id="WP_119974052.1">
    <property type="nucleotide sequence ID" value="NZ_JBHSQA010000017.1"/>
</dbReference>
<feature type="transmembrane region" description="Helical" evidence="10">
    <location>
        <begin position="67"/>
        <end position="88"/>
    </location>
</feature>
<comment type="subcellular location">
    <subcellularLocation>
        <location evidence="1 10">Cell membrane</location>
        <topology evidence="1 10">Multi-pass membrane protein</topology>
    </subcellularLocation>
</comment>
<keyword evidence="10" id="KW-0479">Metal-binding</keyword>
<comment type="caution">
    <text evidence="12">The sequence shown here is derived from an EMBL/GenBank/DDBJ whole genome shotgun (WGS) entry which is preliminary data.</text>
</comment>
<dbReference type="OrthoDB" id="4408652at2"/>
<dbReference type="Pfam" id="PF02537">
    <property type="entry name" value="CRCB"/>
    <property type="match status" value="1"/>
</dbReference>
<keyword evidence="10" id="KW-0406">Ion transport</keyword>
<organism evidence="12 13">
    <name type="scientific">Cryobacterium melibiosiphilum</name>
    <dbReference type="NCBI Taxonomy" id="995039"/>
    <lineage>
        <taxon>Bacteria</taxon>
        <taxon>Bacillati</taxon>
        <taxon>Actinomycetota</taxon>
        <taxon>Actinomycetes</taxon>
        <taxon>Micrococcales</taxon>
        <taxon>Microbacteriaceae</taxon>
        <taxon>Cryobacterium</taxon>
    </lineage>
</organism>
<comment type="catalytic activity">
    <reaction evidence="8">
        <text>fluoride(in) = fluoride(out)</text>
        <dbReference type="Rhea" id="RHEA:76159"/>
        <dbReference type="ChEBI" id="CHEBI:17051"/>
    </reaction>
    <physiologicalReaction direction="left-to-right" evidence="8">
        <dbReference type="Rhea" id="RHEA:76160"/>
    </physiologicalReaction>
</comment>
<evidence type="ECO:0000256" key="6">
    <source>
        <dbReference type="ARBA" id="ARBA00023303"/>
    </source>
</evidence>
<feature type="binding site" evidence="10">
    <location>
        <position position="74"/>
    </location>
    <ligand>
        <name>Na(+)</name>
        <dbReference type="ChEBI" id="CHEBI:29101"/>
        <note>structural</note>
    </ligand>
</feature>
<dbReference type="InterPro" id="IPR003691">
    <property type="entry name" value="FluC"/>
</dbReference>
<evidence type="ECO:0000256" key="10">
    <source>
        <dbReference type="HAMAP-Rule" id="MF_00454"/>
    </source>
</evidence>